<comment type="subcellular location">
    <subcellularLocation>
        <location evidence="1 7">Cell membrane</location>
        <topology evidence="1 7">Multi-pass membrane protein</topology>
    </subcellularLocation>
</comment>
<evidence type="ECO:0000256" key="2">
    <source>
        <dbReference type="ARBA" id="ARBA00022448"/>
    </source>
</evidence>
<dbReference type="GO" id="GO:0055085">
    <property type="term" value="P:transmembrane transport"/>
    <property type="evidence" value="ECO:0007669"/>
    <property type="project" value="InterPro"/>
</dbReference>
<dbReference type="EMBL" id="QGTQ01000002">
    <property type="protein sequence ID" value="PWW07245.1"/>
    <property type="molecule type" value="Genomic_DNA"/>
</dbReference>
<feature type="transmembrane region" description="Helical" evidence="7">
    <location>
        <begin position="146"/>
        <end position="166"/>
    </location>
</feature>
<keyword evidence="3" id="KW-1003">Cell membrane</keyword>
<evidence type="ECO:0000313" key="10">
    <source>
        <dbReference type="Proteomes" id="UP000246635"/>
    </source>
</evidence>
<dbReference type="CDD" id="cd06261">
    <property type="entry name" value="TM_PBP2"/>
    <property type="match status" value="1"/>
</dbReference>
<dbReference type="InterPro" id="IPR035906">
    <property type="entry name" value="MetI-like_sf"/>
</dbReference>
<evidence type="ECO:0000256" key="1">
    <source>
        <dbReference type="ARBA" id="ARBA00004651"/>
    </source>
</evidence>
<keyword evidence="10" id="KW-1185">Reference proteome</keyword>
<organism evidence="9 10">
    <name type="scientific">Paenibacillus cellulosilyticus</name>
    <dbReference type="NCBI Taxonomy" id="375489"/>
    <lineage>
        <taxon>Bacteria</taxon>
        <taxon>Bacillati</taxon>
        <taxon>Bacillota</taxon>
        <taxon>Bacilli</taxon>
        <taxon>Bacillales</taxon>
        <taxon>Paenibacillaceae</taxon>
        <taxon>Paenibacillus</taxon>
    </lineage>
</organism>
<feature type="transmembrane region" description="Helical" evidence="7">
    <location>
        <begin position="187"/>
        <end position="209"/>
    </location>
</feature>
<accession>A0A2V2Z288</accession>
<comment type="similarity">
    <text evidence="7">Belongs to the binding-protein-dependent transport system permease family.</text>
</comment>
<dbReference type="SUPFAM" id="SSF161098">
    <property type="entry name" value="MetI-like"/>
    <property type="match status" value="1"/>
</dbReference>
<dbReference type="PROSITE" id="PS50928">
    <property type="entry name" value="ABC_TM1"/>
    <property type="match status" value="1"/>
</dbReference>
<feature type="transmembrane region" description="Helical" evidence="7">
    <location>
        <begin position="78"/>
        <end position="99"/>
    </location>
</feature>
<keyword evidence="4 7" id="KW-0812">Transmembrane</keyword>
<evidence type="ECO:0000313" key="9">
    <source>
        <dbReference type="EMBL" id="PWW07245.1"/>
    </source>
</evidence>
<proteinExistence type="inferred from homology"/>
<dbReference type="Pfam" id="PF00528">
    <property type="entry name" value="BPD_transp_1"/>
    <property type="match status" value="1"/>
</dbReference>
<evidence type="ECO:0000256" key="6">
    <source>
        <dbReference type="ARBA" id="ARBA00023136"/>
    </source>
</evidence>
<dbReference type="AlphaFoldDB" id="A0A2V2Z288"/>
<dbReference type="PANTHER" id="PTHR32243">
    <property type="entry name" value="MALTOSE TRANSPORT SYSTEM PERMEASE-RELATED"/>
    <property type="match status" value="1"/>
</dbReference>
<dbReference type="InterPro" id="IPR050901">
    <property type="entry name" value="BP-dep_ABC_trans_perm"/>
</dbReference>
<evidence type="ECO:0000259" key="8">
    <source>
        <dbReference type="PROSITE" id="PS50928"/>
    </source>
</evidence>
<keyword evidence="2 7" id="KW-0813">Transport</keyword>
<keyword evidence="6 7" id="KW-0472">Membrane</keyword>
<gene>
    <name evidence="9" type="ORF">DFQ01_102137</name>
</gene>
<protein>
    <submittedName>
        <fullName evidence="9">Carbohydrate ABC transporter membrane protein 2 (CUT1 family)</fullName>
    </submittedName>
</protein>
<name>A0A2V2Z288_9BACL</name>
<evidence type="ECO:0000256" key="4">
    <source>
        <dbReference type="ARBA" id="ARBA00022692"/>
    </source>
</evidence>
<evidence type="ECO:0000256" key="7">
    <source>
        <dbReference type="RuleBase" id="RU363032"/>
    </source>
</evidence>
<evidence type="ECO:0000256" key="5">
    <source>
        <dbReference type="ARBA" id="ARBA00022989"/>
    </source>
</evidence>
<dbReference type="GO" id="GO:0005886">
    <property type="term" value="C:plasma membrane"/>
    <property type="evidence" value="ECO:0007669"/>
    <property type="project" value="UniProtKB-SubCell"/>
</dbReference>
<keyword evidence="5 7" id="KW-1133">Transmembrane helix</keyword>
<dbReference type="Proteomes" id="UP000246635">
    <property type="component" value="Unassembled WGS sequence"/>
</dbReference>
<feature type="domain" description="ABC transmembrane type-1" evidence="8">
    <location>
        <begin position="74"/>
        <end position="266"/>
    </location>
</feature>
<feature type="transmembrane region" description="Helical" evidence="7">
    <location>
        <begin position="111"/>
        <end position="134"/>
    </location>
</feature>
<feature type="transmembrane region" description="Helical" evidence="7">
    <location>
        <begin position="245"/>
        <end position="266"/>
    </location>
</feature>
<feature type="transmembrane region" description="Helical" evidence="7">
    <location>
        <begin position="12"/>
        <end position="35"/>
    </location>
</feature>
<dbReference type="InterPro" id="IPR000515">
    <property type="entry name" value="MetI-like"/>
</dbReference>
<dbReference type="Gene3D" id="1.10.3720.10">
    <property type="entry name" value="MetI-like"/>
    <property type="match status" value="1"/>
</dbReference>
<sequence>MLISRGKQRFLTILTYVVLLGFSVYCLFPFLWMVVTSLKPDAEIRTVDPSFWISTPTFKHFDNVLNNSKFLTFFKNSLMIASITTVASLLISIFTGYALSRYGRFRGVKLFSVAMLLSQMIPGVLLLIPLYLVMKNLGLINTYASLILAYTTFTVPLCTFMMKSFFDSIPIEMEESAEIDGCTRVGIIFRILLPVSLPSLVATSLFAFLNAWNEFMFGFVFINDEAHRTLTPGISLFKGLYQTDWGSLMASSVLSVLPIVILFVFLQKFLVEGMTAGAVKG</sequence>
<dbReference type="OrthoDB" id="9810086at2"/>
<evidence type="ECO:0000256" key="3">
    <source>
        <dbReference type="ARBA" id="ARBA00022475"/>
    </source>
</evidence>
<dbReference type="PANTHER" id="PTHR32243:SF18">
    <property type="entry name" value="INNER MEMBRANE ABC TRANSPORTER PERMEASE PROTEIN YCJP"/>
    <property type="match status" value="1"/>
</dbReference>
<comment type="caution">
    <text evidence="9">The sequence shown here is derived from an EMBL/GenBank/DDBJ whole genome shotgun (WGS) entry which is preliminary data.</text>
</comment>
<reference evidence="9 10" key="1">
    <citation type="submission" date="2018-05" db="EMBL/GenBank/DDBJ databases">
        <title>Genomic Encyclopedia of Type Strains, Phase III (KMG-III): the genomes of soil and plant-associated and newly described type strains.</title>
        <authorList>
            <person name="Whitman W."/>
        </authorList>
    </citation>
    <scope>NUCLEOTIDE SEQUENCE [LARGE SCALE GENOMIC DNA]</scope>
    <source>
        <strain evidence="9 10">CECT 5696</strain>
    </source>
</reference>
<dbReference type="RefSeq" id="WP_110042505.1">
    <property type="nucleotide sequence ID" value="NZ_CP054612.1"/>
</dbReference>